<evidence type="ECO:0000313" key="1">
    <source>
        <dbReference type="Proteomes" id="UP000492821"/>
    </source>
</evidence>
<keyword evidence="1" id="KW-1185">Reference proteome</keyword>
<protein>
    <submittedName>
        <fullName evidence="2">F-box domain-containing protein</fullName>
    </submittedName>
</protein>
<dbReference type="AlphaFoldDB" id="A0A7E4V928"/>
<proteinExistence type="predicted"/>
<dbReference type="Proteomes" id="UP000492821">
    <property type="component" value="Unassembled WGS sequence"/>
</dbReference>
<organism evidence="1 2">
    <name type="scientific">Panagrellus redivivus</name>
    <name type="common">Microworm</name>
    <dbReference type="NCBI Taxonomy" id="6233"/>
    <lineage>
        <taxon>Eukaryota</taxon>
        <taxon>Metazoa</taxon>
        <taxon>Ecdysozoa</taxon>
        <taxon>Nematoda</taxon>
        <taxon>Chromadorea</taxon>
        <taxon>Rhabditida</taxon>
        <taxon>Tylenchina</taxon>
        <taxon>Panagrolaimomorpha</taxon>
        <taxon>Panagrolaimoidea</taxon>
        <taxon>Panagrolaimidae</taxon>
        <taxon>Panagrellus</taxon>
    </lineage>
</organism>
<reference evidence="1" key="1">
    <citation type="journal article" date="2013" name="Genetics">
        <title>The draft genome and transcriptome of Panagrellus redivivus are shaped by the harsh demands of a free-living lifestyle.</title>
        <authorList>
            <person name="Srinivasan J."/>
            <person name="Dillman A.R."/>
            <person name="Macchietto M.G."/>
            <person name="Heikkinen L."/>
            <person name="Lakso M."/>
            <person name="Fracchia K.M."/>
            <person name="Antoshechkin I."/>
            <person name="Mortazavi A."/>
            <person name="Wong G."/>
            <person name="Sternberg P.W."/>
        </authorList>
    </citation>
    <scope>NUCLEOTIDE SEQUENCE [LARGE SCALE GENOMIC DNA]</scope>
    <source>
        <strain evidence="1">MT8872</strain>
    </source>
</reference>
<name>A0A7E4V928_PANRE</name>
<evidence type="ECO:0000313" key="2">
    <source>
        <dbReference type="WBParaSite" id="Pan_g1805.t1"/>
    </source>
</evidence>
<reference evidence="2" key="2">
    <citation type="submission" date="2020-10" db="UniProtKB">
        <authorList>
            <consortium name="WormBaseParasite"/>
        </authorList>
    </citation>
    <scope>IDENTIFICATION</scope>
</reference>
<accession>A0A7E4V928</accession>
<sequence length="192" mass="22425">MESEDDDILFASLPNDFKLRVINLASRYQFDRMTEACPELETLRYRRHEDHFQNFITDHQSVYAAAAKDDNMDIFFSCCCRYLDDGPLTIDPGWTSVLLVDDIVAKNELLGISDTLILYLTSNESYDRVMPLIAGPFSRLILYGNFTWAQVQRLMHNKVKQVRITGSIDINPWEYDDVIKFLCRFARDLDYK</sequence>
<dbReference type="WBParaSite" id="Pan_g1805.t1">
    <property type="protein sequence ID" value="Pan_g1805.t1"/>
    <property type="gene ID" value="Pan_g1805"/>
</dbReference>